<feature type="coiled-coil region" evidence="1">
    <location>
        <begin position="88"/>
        <end position="115"/>
    </location>
</feature>
<proteinExistence type="predicted"/>
<evidence type="ECO:0000256" key="1">
    <source>
        <dbReference type="SAM" id="Coils"/>
    </source>
</evidence>
<dbReference type="Gene3D" id="1.10.1660.10">
    <property type="match status" value="1"/>
</dbReference>
<name>A0A345Z500_9MOLU</name>
<dbReference type="SUPFAM" id="SSF46955">
    <property type="entry name" value="Putative DNA-binding domain"/>
    <property type="match status" value="1"/>
</dbReference>
<dbReference type="RefSeq" id="WP_115558571.1">
    <property type="nucleotide sequence ID" value="NZ_CP031376.1"/>
</dbReference>
<dbReference type="Proteomes" id="UP000254792">
    <property type="component" value="Chromosome"/>
</dbReference>
<dbReference type="GO" id="GO:0006355">
    <property type="term" value="P:regulation of DNA-templated transcription"/>
    <property type="evidence" value="ECO:0007669"/>
    <property type="project" value="InterPro"/>
</dbReference>
<evidence type="ECO:0000313" key="3">
    <source>
        <dbReference type="EMBL" id="AXK51679.1"/>
    </source>
</evidence>
<keyword evidence="1" id="KW-0175">Coiled coil</keyword>
<reference evidence="3 4" key="1">
    <citation type="submission" date="2018-07" db="EMBL/GenBank/DDBJ databases">
        <title>Complete genome sequence of Spiroplasma alleghenense PLHS-1 (ATCC 51752).</title>
        <authorList>
            <person name="Chou L."/>
            <person name="Lee T.-Y."/>
            <person name="Tsai Y.-M."/>
            <person name="Kuo C.-H."/>
        </authorList>
    </citation>
    <scope>NUCLEOTIDE SEQUENCE [LARGE SCALE GENOMIC DNA]</scope>
    <source>
        <strain evidence="3 4">PLHS-1</strain>
    </source>
</reference>
<accession>A0A345Z500</accession>
<feature type="domain" description="HTH merR-type" evidence="2">
    <location>
        <begin position="14"/>
        <end position="73"/>
    </location>
</feature>
<protein>
    <recommendedName>
        <fullName evidence="2">HTH merR-type domain-containing protein</fullName>
    </recommendedName>
</protein>
<evidence type="ECO:0000313" key="4">
    <source>
        <dbReference type="Proteomes" id="UP000254792"/>
    </source>
</evidence>
<organism evidence="3 4">
    <name type="scientific">Spiroplasma alleghenense</name>
    <dbReference type="NCBI Taxonomy" id="216931"/>
    <lineage>
        <taxon>Bacteria</taxon>
        <taxon>Bacillati</taxon>
        <taxon>Mycoplasmatota</taxon>
        <taxon>Mollicutes</taxon>
        <taxon>Entomoplasmatales</taxon>
        <taxon>Spiroplasmataceae</taxon>
        <taxon>Spiroplasma</taxon>
    </lineage>
</organism>
<dbReference type="EMBL" id="CP031376">
    <property type="protein sequence ID" value="AXK51679.1"/>
    <property type="molecule type" value="Genomic_DNA"/>
</dbReference>
<dbReference type="Pfam" id="PF13411">
    <property type="entry name" value="MerR_1"/>
    <property type="match status" value="1"/>
</dbReference>
<dbReference type="InterPro" id="IPR009061">
    <property type="entry name" value="DNA-bd_dom_put_sf"/>
</dbReference>
<evidence type="ECO:0000259" key="2">
    <source>
        <dbReference type="Pfam" id="PF13411"/>
    </source>
</evidence>
<dbReference type="OrthoDB" id="389443at2"/>
<dbReference type="InterPro" id="IPR000551">
    <property type="entry name" value="MerR-type_HTH_dom"/>
</dbReference>
<dbReference type="AlphaFoldDB" id="A0A345Z500"/>
<keyword evidence="4" id="KW-1185">Reference proteome</keyword>
<gene>
    <name evidence="3" type="ORF">SALLE_v1c10090</name>
</gene>
<sequence length="241" mass="29080">MINIFDSKFIRRNAATSHKQITLYVGKGLLPKTIIKEENKIELNLEELNNLFKIKMLQKIGFSLDNIKVFLDNLTSERNLFLIFHDFLESEKKGLDKLVLTLNEIEQDNENLAKKEAFYFSNKIIIAPYIAIDVFEIKKKWFEDDEKKNFLRKWRKTFYSLFLNYESNLEIEKDKVIFEKLDSLDNFFSENSNFNSKIYFFSFINWLTCEPRYIKEMKRICKYNYSNEITNATIKWFCKKY</sequence>
<dbReference type="GO" id="GO:0003677">
    <property type="term" value="F:DNA binding"/>
    <property type="evidence" value="ECO:0007669"/>
    <property type="project" value="InterPro"/>
</dbReference>
<dbReference type="KEGG" id="salx:SALLE_v1c10090"/>